<sequence length="157" mass="16815">MSTVRFVFPKVRLTEILKTPGGLTVAEALERAQTNLEEIRPTCIADLTALLEYAEAGLEQLPEPADDAGLADLYAIAVRGIGAGAVCGVPAVDEALTSLCDLIDHLRTRGRFDREAVAVHVRAWRLLMNPDLPDGGAEPVLDGLRKVTSRYAGPEPA</sequence>
<dbReference type="KEGG" id="pzu:PHZ_c0101"/>
<organism evidence="1 2">
    <name type="scientific">Phenylobacterium zucineum (strain HLK1)</name>
    <dbReference type="NCBI Taxonomy" id="450851"/>
    <lineage>
        <taxon>Bacteria</taxon>
        <taxon>Pseudomonadati</taxon>
        <taxon>Pseudomonadota</taxon>
        <taxon>Alphaproteobacteria</taxon>
        <taxon>Caulobacterales</taxon>
        <taxon>Caulobacteraceae</taxon>
        <taxon>Phenylobacterium</taxon>
    </lineage>
</organism>
<dbReference type="Proteomes" id="UP000001868">
    <property type="component" value="Chromosome"/>
</dbReference>
<name>B4RCB6_PHEZH</name>
<dbReference type="RefSeq" id="WP_012520663.1">
    <property type="nucleotide sequence ID" value="NC_011144.1"/>
</dbReference>
<dbReference type="HOGENOM" id="CLU_1676216_0_0_5"/>
<dbReference type="OrthoDB" id="7211089at2"/>
<accession>B4RCB6</accession>
<dbReference type="AlphaFoldDB" id="B4RCB6"/>
<proteinExistence type="predicted"/>
<evidence type="ECO:0000313" key="1">
    <source>
        <dbReference type="EMBL" id="ACG76515.1"/>
    </source>
</evidence>
<gene>
    <name evidence="1" type="ordered locus">PHZ_c0101</name>
</gene>
<dbReference type="EMBL" id="CP000747">
    <property type="protein sequence ID" value="ACG76515.1"/>
    <property type="molecule type" value="Genomic_DNA"/>
</dbReference>
<protein>
    <submittedName>
        <fullName evidence="1">CheE protein</fullName>
    </submittedName>
</protein>
<keyword evidence="2" id="KW-1185">Reference proteome</keyword>
<dbReference type="STRING" id="450851.PHZ_c0101"/>
<evidence type="ECO:0000313" key="2">
    <source>
        <dbReference type="Proteomes" id="UP000001868"/>
    </source>
</evidence>
<reference evidence="1 2" key="1">
    <citation type="journal article" date="2008" name="BMC Genomics">
        <title>Complete genome of Phenylobacterium zucineum - a novel facultative intracellular bacterium isolated from human erythroleukemia cell line K562.</title>
        <authorList>
            <person name="Luo Y."/>
            <person name="Xu X."/>
            <person name="Ding Z."/>
            <person name="Liu Z."/>
            <person name="Zhang B."/>
            <person name="Yan Z."/>
            <person name="Sun J."/>
            <person name="Hu S."/>
            <person name="Hu X."/>
        </authorList>
    </citation>
    <scope>NUCLEOTIDE SEQUENCE [LARGE SCALE GENOMIC DNA]</scope>
    <source>
        <strain evidence="1 2">HLK1</strain>
    </source>
</reference>